<dbReference type="InterPro" id="IPR052048">
    <property type="entry name" value="ST_Response_Regulator"/>
</dbReference>
<dbReference type="PANTHER" id="PTHR43228:SF1">
    <property type="entry name" value="TWO-COMPONENT RESPONSE REGULATOR ARR22"/>
    <property type="match status" value="1"/>
</dbReference>
<gene>
    <name evidence="3" type="ORF">COO20_06205</name>
</gene>
<evidence type="ECO:0000259" key="2">
    <source>
        <dbReference type="PROSITE" id="PS50110"/>
    </source>
</evidence>
<dbReference type="GO" id="GO:0000160">
    <property type="term" value="P:phosphorelay signal transduction system"/>
    <property type="evidence" value="ECO:0007669"/>
    <property type="project" value="InterPro"/>
</dbReference>
<dbReference type="OrthoDB" id="5456285at2"/>
<reference evidence="3 4" key="1">
    <citation type="submission" date="2017-09" db="EMBL/GenBank/DDBJ databases">
        <title>Biodiversity and function of Thalassospira species in the particle-attached aromatic-hydrocarbon-degrading consortia from the surface seawater of the South China Sea.</title>
        <authorList>
            <person name="Dong C."/>
            <person name="Liu R."/>
            <person name="Shao Z."/>
        </authorList>
    </citation>
    <scope>NUCLEOTIDE SEQUENCE [LARGE SCALE GENOMIC DNA]</scope>
    <source>
        <strain evidence="3 4">CSC1P2</strain>
    </source>
</reference>
<dbReference type="Proteomes" id="UP000233597">
    <property type="component" value="Unassembled WGS sequence"/>
</dbReference>
<evidence type="ECO:0000256" key="1">
    <source>
        <dbReference type="PROSITE-ProRule" id="PRU00169"/>
    </source>
</evidence>
<dbReference type="InterPro" id="IPR001789">
    <property type="entry name" value="Sig_transdc_resp-reg_receiver"/>
</dbReference>
<accession>A0A2N3KWR9</accession>
<evidence type="ECO:0000313" key="4">
    <source>
        <dbReference type="Proteomes" id="UP000233597"/>
    </source>
</evidence>
<protein>
    <submittedName>
        <fullName evidence="3">Response regulator</fullName>
    </submittedName>
</protein>
<keyword evidence="1" id="KW-0597">Phosphoprotein</keyword>
<dbReference type="PANTHER" id="PTHR43228">
    <property type="entry name" value="TWO-COMPONENT RESPONSE REGULATOR"/>
    <property type="match status" value="1"/>
</dbReference>
<dbReference type="PROSITE" id="PS50110">
    <property type="entry name" value="RESPONSE_REGULATORY"/>
    <property type="match status" value="1"/>
</dbReference>
<dbReference type="CDD" id="cd17546">
    <property type="entry name" value="REC_hyHK_CKI1_RcsC-like"/>
    <property type="match status" value="1"/>
</dbReference>
<feature type="modified residue" description="4-aspartylphosphate" evidence="1">
    <location>
        <position position="71"/>
    </location>
</feature>
<organism evidence="3 4">
    <name type="scientific">Thalassospira marina</name>
    <dbReference type="NCBI Taxonomy" id="2048283"/>
    <lineage>
        <taxon>Bacteria</taxon>
        <taxon>Pseudomonadati</taxon>
        <taxon>Pseudomonadota</taxon>
        <taxon>Alphaproteobacteria</taxon>
        <taxon>Rhodospirillales</taxon>
        <taxon>Thalassospiraceae</taxon>
        <taxon>Thalassospira</taxon>
    </lineage>
</organism>
<dbReference type="Gene3D" id="3.40.50.2300">
    <property type="match status" value="1"/>
</dbReference>
<evidence type="ECO:0000313" key="3">
    <source>
        <dbReference type="EMBL" id="PKR54978.1"/>
    </source>
</evidence>
<dbReference type="SUPFAM" id="SSF52172">
    <property type="entry name" value="CheY-like"/>
    <property type="match status" value="1"/>
</dbReference>
<dbReference type="Pfam" id="PF00072">
    <property type="entry name" value="Response_reg"/>
    <property type="match status" value="1"/>
</dbReference>
<dbReference type="SMART" id="SM00448">
    <property type="entry name" value="REC"/>
    <property type="match status" value="1"/>
</dbReference>
<feature type="domain" description="Response regulatory" evidence="2">
    <location>
        <begin position="22"/>
        <end position="139"/>
    </location>
</feature>
<dbReference type="EMBL" id="NWTK01000003">
    <property type="protein sequence ID" value="PKR54978.1"/>
    <property type="molecule type" value="Genomic_DNA"/>
</dbReference>
<comment type="caution">
    <text evidence="3">The sequence shown here is derived from an EMBL/GenBank/DDBJ whole genome shotgun (WGS) entry which is preliminary data.</text>
</comment>
<name>A0A2N3KWR9_9PROT</name>
<sequence>MPIACRAMACLCTRGGRRQMKNVLLVEDDNMVRQTIASGLNTAGFNVRLAIDGNQAIKSFQRNRPDIVVMDIIMPDLGGIEAIPELRKLDATIPIIAMSGGGRTQNFEFLEIAKRSGANEILPKPFRVRTLVEIITRLL</sequence>
<proteinExistence type="predicted"/>
<dbReference type="InterPro" id="IPR011006">
    <property type="entry name" value="CheY-like_superfamily"/>
</dbReference>
<dbReference type="AlphaFoldDB" id="A0A2N3KWR9"/>